<dbReference type="GO" id="GO:0006417">
    <property type="term" value="P:regulation of translation"/>
    <property type="evidence" value="ECO:0007669"/>
    <property type="project" value="TreeGrafter"/>
</dbReference>
<keyword evidence="6" id="KW-0805">Transcription regulation</keyword>
<evidence type="ECO:0000256" key="3">
    <source>
        <dbReference type="ARBA" id="ARBA00022475"/>
    </source>
</evidence>
<dbReference type="EMBL" id="SOHQ01000007">
    <property type="protein sequence ID" value="TFD81689.1"/>
    <property type="molecule type" value="Genomic_DNA"/>
</dbReference>
<dbReference type="AlphaFoldDB" id="A0A4Y8KQZ6"/>
<keyword evidence="7 12" id="KW-0472">Membrane</keyword>
<keyword evidence="3" id="KW-1003">Cell membrane</keyword>
<dbReference type="InterPro" id="IPR051474">
    <property type="entry name" value="Anti-sigma-K/W_factor"/>
</dbReference>
<dbReference type="InterPro" id="IPR041916">
    <property type="entry name" value="Anti_sigma_zinc_sf"/>
</dbReference>
<feature type="region of interest" description="Disordered" evidence="11">
    <location>
        <begin position="102"/>
        <end position="121"/>
    </location>
</feature>
<evidence type="ECO:0000313" key="15">
    <source>
        <dbReference type="Proteomes" id="UP000298218"/>
    </source>
</evidence>
<evidence type="ECO:0000256" key="4">
    <source>
        <dbReference type="ARBA" id="ARBA00022692"/>
    </source>
</evidence>
<protein>
    <recommendedName>
        <fullName evidence="10">Regulator of SigK</fullName>
    </recommendedName>
    <alternativeName>
        <fullName evidence="9">Sigma-K anti-sigma factor RskA</fullName>
    </alternativeName>
</protein>
<evidence type="ECO:0000256" key="6">
    <source>
        <dbReference type="ARBA" id="ARBA00023015"/>
    </source>
</evidence>
<sequence length="282" mass="28677">MTGIRGQDNAADLTGAYALNALTAEEAADFEAHLETSESARTEADELSDTAAALGLAAEPVQPSSALRASLMAKLASTPQLAPLTAAPAAVHAPSSVPAVPAAPVAPVDDSAEPPMSGAGAATTRAQQRWFQRPAQVLVAAAAAVVLFVGGTFAGQAFNNNQFVEQQAASMVQITAASDTQRAATTTSDGHSATLVWSNTLGLSAVMVNDLPSLGNDQDYQLWYINDAGAAPAGTFDSTGTGTTWRVLDGVMHAGDTVGITVEPRGGSKQPTTDPIVAFQSS</sequence>
<evidence type="ECO:0000256" key="10">
    <source>
        <dbReference type="ARBA" id="ARBA00030803"/>
    </source>
</evidence>
<keyword evidence="8" id="KW-0804">Transcription</keyword>
<dbReference type="PANTHER" id="PTHR37461:SF1">
    <property type="entry name" value="ANTI-SIGMA-K FACTOR RSKA"/>
    <property type="match status" value="1"/>
</dbReference>
<feature type="domain" description="Anti-sigma K factor RskA C-terminal" evidence="13">
    <location>
        <begin position="139"/>
        <end position="276"/>
    </location>
</feature>
<name>A0A4Y8KQZ6_9MICO</name>
<dbReference type="InterPro" id="IPR018764">
    <property type="entry name" value="RskA_C"/>
</dbReference>
<proteinExistence type="predicted"/>
<keyword evidence="4 12" id="KW-0812">Transmembrane</keyword>
<evidence type="ECO:0000256" key="7">
    <source>
        <dbReference type="ARBA" id="ARBA00023136"/>
    </source>
</evidence>
<evidence type="ECO:0000259" key="13">
    <source>
        <dbReference type="Pfam" id="PF10099"/>
    </source>
</evidence>
<evidence type="ECO:0000256" key="2">
    <source>
        <dbReference type="ARBA" id="ARBA00004236"/>
    </source>
</evidence>
<evidence type="ECO:0000313" key="14">
    <source>
        <dbReference type="EMBL" id="TFD81689.1"/>
    </source>
</evidence>
<keyword evidence="15" id="KW-1185">Reference proteome</keyword>
<evidence type="ECO:0000256" key="1">
    <source>
        <dbReference type="ARBA" id="ARBA00004167"/>
    </source>
</evidence>
<evidence type="ECO:0000256" key="9">
    <source>
        <dbReference type="ARBA" id="ARBA00029829"/>
    </source>
</evidence>
<dbReference type="Proteomes" id="UP000298218">
    <property type="component" value="Unassembled WGS sequence"/>
</dbReference>
<evidence type="ECO:0000256" key="12">
    <source>
        <dbReference type="SAM" id="Phobius"/>
    </source>
</evidence>
<feature type="compositionally biased region" description="Low complexity" evidence="11">
    <location>
        <begin position="102"/>
        <end position="115"/>
    </location>
</feature>
<dbReference type="OrthoDB" id="153510at2"/>
<keyword evidence="5 12" id="KW-1133">Transmembrane helix</keyword>
<comment type="subcellular location">
    <subcellularLocation>
        <location evidence="2">Cell membrane</location>
    </subcellularLocation>
    <subcellularLocation>
        <location evidence="1">Membrane</location>
        <topology evidence="1">Single-pass membrane protein</topology>
    </subcellularLocation>
</comment>
<feature type="transmembrane region" description="Helical" evidence="12">
    <location>
        <begin position="137"/>
        <end position="158"/>
    </location>
</feature>
<evidence type="ECO:0000256" key="5">
    <source>
        <dbReference type="ARBA" id="ARBA00022989"/>
    </source>
</evidence>
<reference evidence="14 15" key="1">
    <citation type="submission" date="2019-03" db="EMBL/GenBank/DDBJ databases">
        <title>Genomics of glacier-inhabiting Cryobacterium strains.</title>
        <authorList>
            <person name="Liu Q."/>
            <person name="Xin Y.-H."/>
        </authorList>
    </citation>
    <scope>NUCLEOTIDE SEQUENCE [LARGE SCALE GENOMIC DNA]</scope>
    <source>
        <strain evidence="14 15">CGMCC 1.4292</strain>
    </source>
</reference>
<organism evidence="14 15">
    <name type="scientific">Cryobacterium psychrophilum</name>
    <dbReference type="NCBI Taxonomy" id="41988"/>
    <lineage>
        <taxon>Bacteria</taxon>
        <taxon>Bacillati</taxon>
        <taxon>Actinomycetota</taxon>
        <taxon>Actinomycetes</taxon>
        <taxon>Micrococcales</taxon>
        <taxon>Microbacteriaceae</taxon>
        <taxon>Cryobacterium</taxon>
    </lineage>
</organism>
<dbReference type="Pfam" id="PF10099">
    <property type="entry name" value="RskA_C"/>
    <property type="match status" value="1"/>
</dbReference>
<comment type="caution">
    <text evidence="14">The sequence shown here is derived from an EMBL/GenBank/DDBJ whole genome shotgun (WGS) entry which is preliminary data.</text>
</comment>
<accession>A0A4Y8KQZ6</accession>
<dbReference type="PANTHER" id="PTHR37461">
    <property type="entry name" value="ANTI-SIGMA-K FACTOR RSKA"/>
    <property type="match status" value="1"/>
</dbReference>
<evidence type="ECO:0000256" key="8">
    <source>
        <dbReference type="ARBA" id="ARBA00023163"/>
    </source>
</evidence>
<dbReference type="RefSeq" id="WP_134172494.1">
    <property type="nucleotide sequence ID" value="NZ_SODI01000001.1"/>
</dbReference>
<dbReference type="GO" id="GO:0016989">
    <property type="term" value="F:sigma factor antagonist activity"/>
    <property type="evidence" value="ECO:0007669"/>
    <property type="project" value="TreeGrafter"/>
</dbReference>
<gene>
    <name evidence="14" type="ORF">E3T53_01395</name>
</gene>
<evidence type="ECO:0000256" key="11">
    <source>
        <dbReference type="SAM" id="MobiDB-lite"/>
    </source>
</evidence>
<dbReference type="Gene3D" id="1.10.10.1320">
    <property type="entry name" value="Anti-sigma factor, zinc-finger domain"/>
    <property type="match status" value="1"/>
</dbReference>
<dbReference type="GO" id="GO:0005886">
    <property type="term" value="C:plasma membrane"/>
    <property type="evidence" value="ECO:0007669"/>
    <property type="project" value="UniProtKB-SubCell"/>
</dbReference>